<keyword evidence="4" id="KW-1185">Reference proteome</keyword>
<dbReference type="PANTHER" id="PTHR47165">
    <property type="entry name" value="OS03G0429900 PROTEIN"/>
    <property type="match status" value="1"/>
</dbReference>
<proteinExistence type="predicted"/>
<dbReference type="PANTHER" id="PTHR47165:SF4">
    <property type="entry name" value="OS03G0429900 PROTEIN"/>
    <property type="match status" value="1"/>
</dbReference>
<sequence length="415" mass="47387">MVNSKVFFSGLKSGRCSSTVEARLLRFWEARNVKRGGELMWADLLFVDVNGTIMQASISANCLPQFQDRLSVGTMFSISGFDVARCAQNYRLAYSSILIRFNETTSFEELSDPVSPLPKEGFRFRNQSELFGLANTNRQLPDVIGETLGVKSTVTDPPEERNRVMVTMKLDRLVARDTGLPSAAPLLRSYAKVEKMTIPEFNNFFLTAYLIYMMQEIDFLCTGRVVRVDAEKGWCYVAWSKCSKKLQRTASAFTCGRCNNSHTVGALRDRVEMAISDDSGEGTFVWFDGVMTKLHSRRASEAVQMLAVEGVNPEDSRIPPFIVEMEGNAYTFQVRVTAYNFTEHHKTFTITRVVEEHGRLPIDDVNGGNDDDKPPRELTTDDLEMKMTLVGHHWMVVWVQSVRRVRRRKWHRQRW</sequence>
<dbReference type="InterPro" id="IPR012340">
    <property type="entry name" value="NA-bd_OB-fold"/>
</dbReference>
<evidence type="ECO:0000313" key="4">
    <source>
        <dbReference type="Proteomes" id="UP000886595"/>
    </source>
</evidence>
<comment type="caution">
    <text evidence="3">The sequence shown here is derived from an EMBL/GenBank/DDBJ whole genome shotgun (WGS) entry which is preliminary data.</text>
</comment>
<feature type="domain" description="Replication protein A 70 kDa DNA-binding subunit B/D first OB fold" evidence="1">
    <location>
        <begin position="19"/>
        <end position="107"/>
    </location>
</feature>
<dbReference type="Pfam" id="PF08646">
    <property type="entry name" value="Rep_fac-A_C"/>
    <property type="match status" value="1"/>
</dbReference>
<protein>
    <recommendedName>
        <fullName evidence="5">Replication factor A C-terminal domain-containing protein</fullName>
    </recommendedName>
</protein>
<dbReference type="Pfam" id="PF02721">
    <property type="entry name" value="DUF223"/>
    <property type="match status" value="1"/>
</dbReference>
<accession>A0A8X7SJF4</accession>
<dbReference type="SUPFAM" id="SSF50249">
    <property type="entry name" value="Nucleic acid-binding proteins"/>
    <property type="match status" value="2"/>
</dbReference>
<evidence type="ECO:0008006" key="5">
    <source>
        <dbReference type="Google" id="ProtNLM"/>
    </source>
</evidence>
<organism evidence="3 4">
    <name type="scientific">Brassica carinata</name>
    <name type="common">Ethiopian mustard</name>
    <name type="synonym">Abyssinian cabbage</name>
    <dbReference type="NCBI Taxonomy" id="52824"/>
    <lineage>
        <taxon>Eukaryota</taxon>
        <taxon>Viridiplantae</taxon>
        <taxon>Streptophyta</taxon>
        <taxon>Embryophyta</taxon>
        <taxon>Tracheophyta</taxon>
        <taxon>Spermatophyta</taxon>
        <taxon>Magnoliopsida</taxon>
        <taxon>eudicotyledons</taxon>
        <taxon>Gunneridae</taxon>
        <taxon>Pentapetalae</taxon>
        <taxon>rosids</taxon>
        <taxon>malvids</taxon>
        <taxon>Brassicales</taxon>
        <taxon>Brassicaceae</taxon>
        <taxon>Brassiceae</taxon>
        <taxon>Brassica</taxon>
    </lineage>
</organism>
<feature type="domain" description="Replication factor A C-terminal" evidence="2">
    <location>
        <begin position="221"/>
        <end position="350"/>
    </location>
</feature>
<dbReference type="Gene3D" id="2.40.50.140">
    <property type="entry name" value="Nucleic acid-binding proteins"/>
    <property type="match status" value="2"/>
</dbReference>
<dbReference type="AlphaFoldDB" id="A0A8X7SJF4"/>
<dbReference type="CDD" id="cd04480">
    <property type="entry name" value="RPA1_DBD_A_like"/>
    <property type="match status" value="1"/>
</dbReference>
<evidence type="ECO:0000259" key="1">
    <source>
        <dbReference type="Pfam" id="PF02721"/>
    </source>
</evidence>
<evidence type="ECO:0000313" key="3">
    <source>
        <dbReference type="EMBL" id="KAG2305169.1"/>
    </source>
</evidence>
<dbReference type="EMBL" id="JAAMPC010000007">
    <property type="protein sequence ID" value="KAG2305169.1"/>
    <property type="molecule type" value="Genomic_DNA"/>
</dbReference>
<dbReference type="Proteomes" id="UP000886595">
    <property type="component" value="Unassembled WGS sequence"/>
</dbReference>
<reference evidence="3 4" key="1">
    <citation type="submission" date="2020-02" db="EMBL/GenBank/DDBJ databases">
        <authorList>
            <person name="Ma Q."/>
            <person name="Huang Y."/>
            <person name="Song X."/>
            <person name="Pei D."/>
        </authorList>
    </citation>
    <scope>NUCLEOTIDE SEQUENCE [LARGE SCALE GENOMIC DNA]</scope>
    <source>
        <strain evidence="3">Sxm20200214</strain>
        <tissue evidence="3">Leaf</tissue>
    </source>
</reference>
<dbReference type="InterPro" id="IPR003871">
    <property type="entry name" value="RFA1B/D_OB_1st"/>
</dbReference>
<dbReference type="OrthoDB" id="1045246at2759"/>
<name>A0A8X7SJF4_BRACI</name>
<gene>
    <name evidence="3" type="ORF">Bca52824_033820</name>
</gene>
<dbReference type="InterPro" id="IPR013955">
    <property type="entry name" value="Rep_factor-A_C"/>
</dbReference>
<evidence type="ECO:0000259" key="2">
    <source>
        <dbReference type="Pfam" id="PF08646"/>
    </source>
</evidence>